<organism evidence="4 5">
    <name type="scientific">Saprolegnia diclina (strain VS20)</name>
    <dbReference type="NCBI Taxonomy" id="1156394"/>
    <lineage>
        <taxon>Eukaryota</taxon>
        <taxon>Sar</taxon>
        <taxon>Stramenopiles</taxon>
        <taxon>Oomycota</taxon>
        <taxon>Saprolegniomycetes</taxon>
        <taxon>Saprolegniales</taxon>
        <taxon>Saprolegniaceae</taxon>
        <taxon>Saprolegnia</taxon>
    </lineage>
</organism>
<evidence type="ECO:0008006" key="6">
    <source>
        <dbReference type="Google" id="ProtNLM"/>
    </source>
</evidence>
<dbReference type="PANTHER" id="PTHR14270:SF0">
    <property type="entry name" value="NONSENSE-MEDIATED MRNA DECAY FACTOR SMG9"/>
    <property type="match status" value="1"/>
</dbReference>
<proteinExistence type="inferred from homology"/>
<feature type="region of interest" description="Disordered" evidence="3">
    <location>
        <begin position="1"/>
        <end position="101"/>
    </location>
</feature>
<dbReference type="Gene3D" id="3.40.50.300">
    <property type="entry name" value="P-loop containing nucleotide triphosphate hydrolases"/>
    <property type="match status" value="1"/>
</dbReference>
<comment type="similarity">
    <text evidence="1">Belongs to the SMG9 family.</text>
</comment>
<dbReference type="InterPro" id="IPR039177">
    <property type="entry name" value="SMG9"/>
</dbReference>
<dbReference type="GeneID" id="19943722"/>
<dbReference type="AlphaFoldDB" id="T0QNA6"/>
<evidence type="ECO:0000313" key="4">
    <source>
        <dbReference type="EMBL" id="EQC39559.1"/>
    </source>
</evidence>
<dbReference type="VEuPathDB" id="FungiDB:SDRG_02995"/>
<evidence type="ECO:0000256" key="2">
    <source>
        <dbReference type="ARBA" id="ARBA00023161"/>
    </source>
</evidence>
<evidence type="ECO:0000256" key="1">
    <source>
        <dbReference type="ARBA" id="ARBA00007712"/>
    </source>
</evidence>
<gene>
    <name evidence="4" type="ORF">SDRG_02995</name>
</gene>
<dbReference type="InterPro" id="IPR027417">
    <property type="entry name" value="P-loop_NTPase"/>
</dbReference>
<dbReference type="OrthoDB" id="79514at2759"/>
<protein>
    <recommendedName>
        <fullName evidence="6">Protein SMG9</fullName>
    </recommendedName>
</protein>
<dbReference type="STRING" id="1156394.T0QNA6"/>
<accession>T0QNA6</accession>
<dbReference type="PANTHER" id="PTHR14270">
    <property type="entry name" value="NONSENSE-MEDIATED MRNA DECAY FACTOR SMG9"/>
    <property type="match status" value="1"/>
</dbReference>
<keyword evidence="5" id="KW-1185">Reference proteome</keyword>
<dbReference type="RefSeq" id="XP_008606831.1">
    <property type="nucleotide sequence ID" value="XM_008608609.1"/>
</dbReference>
<name>T0QNA6_SAPDV</name>
<dbReference type="Proteomes" id="UP000030762">
    <property type="component" value="Unassembled WGS sequence"/>
</dbReference>
<keyword evidence="2" id="KW-0866">Nonsense-mediated mRNA decay</keyword>
<dbReference type="InParanoid" id="T0QNA6"/>
<dbReference type="eggNOG" id="KOG4181">
    <property type="taxonomic scope" value="Eukaryota"/>
</dbReference>
<dbReference type="GO" id="GO:0000184">
    <property type="term" value="P:nuclear-transcribed mRNA catabolic process, nonsense-mediated decay"/>
    <property type="evidence" value="ECO:0007669"/>
    <property type="project" value="UniProtKB-KW"/>
</dbReference>
<evidence type="ECO:0000313" key="5">
    <source>
        <dbReference type="Proteomes" id="UP000030762"/>
    </source>
</evidence>
<sequence length="416" mass="45246">MDREVTPQKTRRGNAGGRIKAKGGGRGPALTPRPAPMPTPTILRAAAPPAVATLFNPDQPRQQVHPQGHQKLYEPNSSPFSPPGPLSQPAQRPGAKAKADPALQIHTAKASLEQQQAPVNGCGWKLVNAQLQFCADLPQPASWAELTQYQVVGCIGLEGVGKSTLLSMLANQSPSTTNAWFPIQTLDCKLSGKHQTNGIDMCITDDNVVFLDCQPFLSSSMLHEMIRKHESPKFNALPLDQQLEVASLQLLVFLFSVCHYVLVVSDTPMDHDLAELLQCGEVLKQRVPSISGELTEHCAQAIFVQTKTPPRHADSALAWLQTTHDGSLFASSTPSLPLFALPRLDAPTFPATYDAFATFMQHLPKTSLTQKKGHNLLSLKEWVQNAARIYDSLRKSSSISDYSRLLQKASSSVSGK</sequence>
<dbReference type="EMBL" id="JH767138">
    <property type="protein sequence ID" value="EQC39559.1"/>
    <property type="molecule type" value="Genomic_DNA"/>
</dbReference>
<dbReference type="SUPFAM" id="SSF52540">
    <property type="entry name" value="P-loop containing nucleoside triphosphate hydrolases"/>
    <property type="match status" value="1"/>
</dbReference>
<reference evidence="4 5" key="1">
    <citation type="submission" date="2012-04" db="EMBL/GenBank/DDBJ databases">
        <title>The Genome Sequence of Saprolegnia declina VS20.</title>
        <authorList>
            <consortium name="The Broad Institute Genome Sequencing Platform"/>
            <person name="Russ C."/>
            <person name="Nusbaum C."/>
            <person name="Tyler B."/>
            <person name="van West P."/>
            <person name="Dieguez-Uribeondo J."/>
            <person name="de Bruijn I."/>
            <person name="Tripathy S."/>
            <person name="Jiang R."/>
            <person name="Young S.K."/>
            <person name="Zeng Q."/>
            <person name="Gargeya S."/>
            <person name="Fitzgerald M."/>
            <person name="Haas B."/>
            <person name="Abouelleil A."/>
            <person name="Alvarado L."/>
            <person name="Arachchi H.M."/>
            <person name="Berlin A."/>
            <person name="Chapman S.B."/>
            <person name="Goldberg J."/>
            <person name="Griggs A."/>
            <person name="Gujja S."/>
            <person name="Hansen M."/>
            <person name="Howarth C."/>
            <person name="Imamovic A."/>
            <person name="Larimer J."/>
            <person name="McCowen C."/>
            <person name="Montmayeur A."/>
            <person name="Murphy C."/>
            <person name="Neiman D."/>
            <person name="Pearson M."/>
            <person name="Priest M."/>
            <person name="Roberts A."/>
            <person name="Saif S."/>
            <person name="Shea T."/>
            <person name="Sisk P."/>
            <person name="Sykes S."/>
            <person name="Wortman J."/>
            <person name="Nusbaum C."/>
            <person name="Birren B."/>
        </authorList>
    </citation>
    <scope>NUCLEOTIDE SEQUENCE [LARGE SCALE GENOMIC DNA]</scope>
    <source>
        <strain evidence="4 5">VS20</strain>
    </source>
</reference>
<dbReference type="OMA" id="ASVCHIL"/>
<evidence type="ECO:0000256" key="3">
    <source>
        <dbReference type="SAM" id="MobiDB-lite"/>
    </source>
</evidence>